<reference evidence="4 5" key="1">
    <citation type="submission" date="2018-07" db="EMBL/GenBank/DDBJ databases">
        <title>Halomonas rutogse sp. nov., isolated from Lake TangqianCo on Tibetan Plateau.</title>
        <authorList>
            <person name="Lu H."/>
            <person name="Xing P."/>
            <person name="Wu Q."/>
        </authorList>
    </citation>
    <scope>NUCLEOTIDE SEQUENCE [LARGE SCALE GENOMIC DNA]</scope>
    <source>
        <strain evidence="4 5">TQ8S</strain>
    </source>
</reference>
<dbReference type="Pfam" id="PF00589">
    <property type="entry name" value="Phage_integrase"/>
    <property type="match status" value="1"/>
</dbReference>
<dbReference type="Proteomes" id="UP000253204">
    <property type="component" value="Unassembled WGS sequence"/>
</dbReference>
<dbReference type="GO" id="GO:0003677">
    <property type="term" value="F:DNA binding"/>
    <property type="evidence" value="ECO:0007669"/>
    <property type="project" value="InterPro"/>
</dbReference>
<protein>
    <submittedName>
        <fullName evidence="4">Site-specific integrase</fullName>
    </submittedName>
</protein>
<evidence type="ECO:0000313" key="4">
    <source>
        <dbReference type="EMBL" id="RCV88734.1"/>
    </source>
</evidence>
<dbReference type="GO" id="GO:0006310">
    <property type="term" value="P:DNA recombination"/>
    <property type="evidence" value="ECO:0007669"/>
    <property type="project" value="UniProtKB-KW"/>
</dbReference>
<dbReference type="GO" id="GO:0015074">
    <property type="term" value="P:DNA integration"/>
    <property type="evidence" value="ECO:0007669"/>
    <property type="project" value="InterPro"/>
</dbReference>
<feature type="domain" description="Tyr recombinase" evidence="3">
    <location>
        <begin position="13"/>
        <end position="63"/>
    </location>
</feature>
<dbReference type="InterPro" id="IPR011010">
    <property type="entry name" value="DNA_brk_join_enz"/>
</dbReference>
<name>A0A368TVL2_9GAMM</name>
<gene>
    <name evidence="4" type="ORF">DU506_14230</name>
</gene>
<keyword evidence="1" id="KW-0233">DNA recombination</keyword>
<dbReference type="AlphaFoldDB" id="A0A368TVL2"/>
<dbReference type="Gene3D" id="1.10.443.10">
    <property type="entry name" value="Intergrase catalytic core"/>
    <property type="match status" value="1"/>
</dbReference>
<evidence type="ECO:0000256" key="2">
    <source>
        <dbReference type="SAM" id="MobiDB-lite"/>
    </source>
</evidence>
<sequence>MLICRTLLRLPIKHTHAKTVATAGKIPSLRSSPHDLRRTCGTDLFKAGMRQLQVILGHESMKHHGASMTPRPTVVKRHGFNPGDSGIRGVKRRR</sequence>
<dbReference type="OrthoDB" id="283809at2"/>
<evidence type="ECO:0000313" key="5">
    <source>
        <dbReference type="Proteomes" id="UP000253204"/>
    </source>
</evidence>
<keyword evidence="5" id="KW-1185">Reference proteome</keyword>
<evidence type="ECO:0000256" key="1">
    <source>
        <dbReference type="ARBA" id="ARBA00023172"/>
    </source>
</evidence>
<dbReference type="InterPro" id="IPR002104">
    <property type="entry name" value="Integrase_catalytic"/>
</dbReference>
<dbReference type="RefSeq" id="WP_114487569.1">
    <property type="nucleotide sequence ID" value="NZ_CBCSHM010000048.1"/>
</dbReference>
<dbReference type="SUPFAM" id="SSF56349">
    <property type="entry name" value="DNA breaking-rejoining enzymes"/>
    <property type="match status" value="1"/>
</dbReference>
<organism evidence="4 5">
    <name type="scientific">Vreelandella rituensis</name>
    <dbReference type="NCBI Taxonomy" id="2282306"/>
    <lineage>
        <taxon>Bacteria</taxon>
        <taxon>Pseudomonadati</taxon>
        <taxon>Pseudomonadota</taxon>
        <taxon>Gammaproteobacteria</taxon>
        <taxon>Oceanospirillales</taxon>
        <taxon>Halomonadaceae</taxon>
        <taxon>Vreelandella</taxon>
    </lineage>
</organism>
<feature type="region of interest" description="Disordered" evidence="2">
    <location>
        <begin position="62"/>
        <end position="94"/>
    </location>
</feature>
<evidence type="ECO:0000259" key="3">
    <source>
        <dbReference type="Pfam" id="PF00589"/>
    </source>
</evidence>
<proteinExistence type="predicted"/>
<dbReference type="EMBL" id="QPIJ01000037">
    <property type="protein sequence ID" value="RCV88734.1"/>
    <property type="molecule type" value="Genomic_DNA"/>
</dbReference>
<dbReference type="InterPro" id="IPR013762">
    <property type="entry name" value="Integrase-like_cat_sf"/>
</dbReference>
<accession>A0A368TVL2</accession>
<comment type="caution">
    <text evidence="4">The sequence shown here is derived from an EMBL/GenBank/DDBJ whole genome shotgun (WGS) entry which is preliminary data.</text>
</comment>